<dbReference type="EMBL" id="CZAI01000003">
    <property type="protein sequence ID" value="CUP23737.1"/>
    <property type="molecule type" value="Genomic_DNA"/>
</dbReference>
<dbReference type="Pfam" id="PF07495">
    <property type="entry name" value="Y_Y_Y"/>
    <property type="match status" value="1"/>
</dbReference>
<feature type="region of interest" description="Disordered" evidence="13">
    <location>
        <begin position="1310"/>
        <end position="1330"/>
    </location>
</feature>
<reference evidence="18 19" key="1">
    <citation type="submission" date="2015-09" db="EMBL/GenBank/DDBJ databases">
        <authorList>
            <consortium name="Pathogen Informatics"/>
        </authorList>
    </citation>
    <scope>NUCLEOTIDE SEQUENCE [LARGE SCALE GENOMIC DNA]</scope>
    <source>
        <strain evidence="18 19">2789STDY5834880</strain>
    </source>
</reference>
<evidence type="ECO:0000256" key="6">
    <source>
        <dbReference type="ARBA" id="ARBA00022777"/>
    </source>
</evidence>
<evidence type="ECO:0000313" key="19">
    <source>
        <dbReference type="Proteomes" id="UP000095657"/>
    </source>
</evidence>
<dbReference type="InterPro" id="IPR003594">
    <property type="entry name" value="HATPase_dom"/>
</dbReference>
<dbReference type="CDD" id="cd00082">
    <property type="entry name" value="HisKA"/>
    <property type="match status" value="1"/>
</dbReference>
<keyword evidence="10" id="KW-0238">DNA-binding</keyword>
<evidence type="ECO:0000256" key="8">
    <source>
        <dbReference type="ARBA" id="ARBA00023012"/>
    </source>
</evidence>
<dbReference type="SMART" id="SM00448">
    <property type="entry name" value="REC"/>
    <property type="match status" value="1"/>
</dbReference>
<dbReference type="SUPFAM" id="SSF47384">
    <property type="entry name" value="Homodimeric domain of signal transducing histidine kinase"/>
    <property type="match status" value="1"/>
</dbReference>
<dbReference type="FunFam" id="3.40.50.2300:FF:000138">
    <property type="entry name" value="Two-component system sensor histidine kinase/response regulator"/>
    <property type="match status" value="1"/>
</dbReference>
<dbReference type="GO" id="GO:0005524">
    <property type="term" value="F:ATP binding"/>
    <property type="evidence" value="ECO:0007669"/>
    <property type="project" value="UniProtKB-KW"/>
</dbReference>
<feature type="transmembrane region" description="Helical" evidence="14">
    <location>
        <begin position="764"/>
        <end position="785"/>
    </location>
</feature>
<dbReference type="FunFam" id="3.30.565.10:FF:000037">
    <property type="entry name" value="Hybrid sensor histidine kinase/response regulator"/>
    <property type="match status" value="1"/>
</dbReference>
<dbReference type="SUPFAM" id="SSF63829">
    <property type="entry name" value="Calcium-dependent phosphotriesterase"/>
    <property type="match status" value="1"/>
</dbReference>
<dbReference type="Pfam" id="PF12833">
    <property type="entry name" value="HTH_18"/>
    <property type="match status" value="1"/>
</dbReference>
<accession>A0A174LM84</accession>
<evidence type="ECO:0000256" key="4">
    <source>
        <dbReference type="ARBA" id="ARBA00022679"/>
    </source>
</evidence>
<dbReference type="PANTHER" id="PTHR43547:SF2">
    <property type="entry name" value="HYBRID SIGNAL TRANSDUCTION HISTIDINE KINASE C"/>
    <property type="match status" value="1"/>
</dbReference>
<evidence type="ECO:0000256" key="2">
    <source>
        <dbReference type="ARBA" id="ARBA00012438"/>
    </source>
</evidence>
<dbReference type="Gene3D" id="2.130.10.10">
    <property type="entry name" value="YVTN repeat-like/Quinoprotein amine dehydrogenase"/>
    <property type="match status" value="3"/>
</dbReference>
<keyword evidence="11" id="KW-0804">Transcription</keyword>
<feature type="modified residue" description="4-aspartylphosphate" evidence="12">
    <location>
        <position position="1112"/>
    </location>
</feature>
<feature type="domain" description="Histidine kinase" evidence="16">
    <location>
        <begin position="806"/>
        <end position="1023"/>
    </location>
</feature>
<dbReference type="InterPro" id="IPR011047">
    <property type="entry name" value="Quinoprotein_ADH-like_sf"/>
</dbReference>
<dbReference type="SMART" id="SM00387">
    <property type="entry name" value="HATPase_c"/>
    <property type="match status" value="1"/>
</dbReference>
<dbReference type="InterPro" id="IPR005467">
    <property type="entry name" value="His_kinase_dom"/>
</dbReference>
<evidence type="ECO:0000259" key="17">
    <source>
        <dbReference type="PROSITE" id="PS50110"/>
    </source>
</evidence>
<dbReference type="FunFam" id="1.10.10.60:FF:000284">
    <property type="entry name" value="Two-component system sensor histidine kinase/response regulator"/>
    <property type="match status" value="1"/>
</dbReference>
<keyword evidence="14" id="KW-0812">Transmembrane</keyword>
<dbReference type="KEGG" id="bcac:CGC64_13945"/>
<feature type="domain" description="Response regulatory" evidence="17">
    <location>
        <begin position="1064"/>
        <end position="1179"/>
    </location>
</feature>
<evidence type="ECO:0000256" key="12">
    <source>
        <dbReference type="PROSITE-ProRule" id="PRU00169"/>
    </source>
</evidence>
<dbReference type="InterPro" id="IPR011123">
    <property type="entry name" value="Y_Y_Y"/>
</dbReference>
<dbReference type="FunFam" id="2.60.40.10:FF:000791">
    <property type="entry name" value="Two-component system sensor histidine kinase/response regulator"/>
    <property type="match status" value="1"/>
</dbReference>
<dbReference type="SMART" id="SM00388">
    <property type="entry name" value="HisKA"/>
    <property type="match status" value="1"/>
</dbReference>
<dbReference type="InterPro" id="IPR018062">
    <property type="entry name" value="HTH_AraC-typ_CS"/>
</dbReference>
<dbReference type="Gene3D" id="2.60.40.10">
    <property type="entry name" value="Immunoglobulins"/>
    <property type="match status" value="1"/>
</dbReference>
<dbReference type="GO" id="GO:0043565">
    <property type="term" value="F:sequence-specific DNA binding"/>
    <property type="evidence" value="ECO:0007669"/>
    <property type="project" value="InterPro"/>
</dbReference>
<dbReference type="InterPro" id="IPR004358">
    <property type="entry name" value="Sig_transdc_His_kin-like_C"/>
</dbReference>
<keyword evidence="14" id="KW-1133">Transmembrane helix</keyword>
<dbReference type="GO" id="GO:0003700">
    <property type="term" value="F:DNA-binding transcription factor activity"/>
    <property type="evidence" value="ECO:0007669"/>
    <property type="project" value="InterPro"/>
</dbReference>
<evidence type="ECO:0000256" key="1">
    <source>
        <dbReference type="ARBA" id="ARBA00000085"/>
    </source>
</evidence>
<dbReference type="STRING" id="47678.ERS852494_01836"/>
<dbReference type="Proteomes" id="UP000095657">
    <property type="component" value="Unassembled WGS sequence"/>
</dbReference>
<dbReference type="RefSeq" id="WP_005675773.1">
    <property type="nucleotide sequence ID" value="NZ_CP022412.2"/>
</dbReference>
<dbReference type="PROSITE" id="PS50109">
    <property type="entry name" value="HIS_KIN"/>
    <property type="match status" value="1"/>
</dbReference>
<evidence type="ECO:0000256" key="10">
    <source>
        <dbReference type="ARBA" id="ARBA00023125"/>
    </source>
</evidence>
<proteinExistence type="predicted"/>
<dbReference type="PROSITE" id="PS50110">
    <property type="entry name" value="RESPONSE_REGULATORY"/>
    <property type="match status" value="1"/>
</dbReference>
<keyword evidence="7" id="KW-0067">ATP-binding</keyword>
<dbReference type="SUPFAM" id="SSF46689">
    <property type="entry name" value="Homeodomain-like"/>
    <property type="match status" value="1"/>
</dbReference>
<evidence type="ECO:0000256" key="13">
    <source>
        <dbReference type="SAM" id="MobiDB-lite"/>
    </source>
</evidence>
<dbReference type="PANTHER" id="PTHR43547">
    <property type="entry name" value="TWO-COMPONENT HISTIDINE KINASE"/>
    <property type="match status" value="1"/>
</dbReference>
<evidence type="ECO:0000259" key="15">
    <source>
        <dbReference type="PROSITE" id="PS01124"/>
    </source>
</evidence>
<dbReference type="Pfam" id="PF02518">
    <property type="entry name" value="HATPase_c"/>
    <property type="match status" value="1"/>
</dbReference>
<dbReference type="InterPro" id="IPR011110">
    <property type="entry name" value="Reg_prop"/>
</dbReference>
<evidence type="ECO:0000259" key="16">
    <source>
        <dbReference type="PROSITE" id="PS50109"/>
    </source>
</evidence>
<keyword evidence="6 18" id="KW-0418">Kinase</keyword>
<keyword evidence="3 12" id="KW-0597">Phosphoprotein</keyword>
<dbReference type="InterPro" id="IPR011006">
    <property type="entry name" value="CheY-like_superfamily"/>
</dbReference>
<dbReference type="FunFam" id="2.130.10.10:FF:001991">
    <property type="entry name" value="Two-component system sensor histidine kinase/response regulator, hybrid (One-component system)"/>
    <property type="match status" value="1"/>
</dbReference>
<keyword evidence="4 18" id="KW-0808">Transferase</keyword>
<evidence type="ECO:0000313" key="18">
    <source>
        <dbReference type="EMBL" id="CUP23737.1"/>
    </source>
</evidence>
<dbReference type="SUPFAM" id="SSF52172">
    <property type="entry name" value="CheY-like"/>
    <property type="match status" value="1"/>
</dbReference>
<dbReference type="Pfam" id="PF07494">
    <property type="entry name" value="Reg_prop"/>
    <property type="match status" value="1"/>
</dbReference>
<name>A0A174LM84_9BACE</name>
<comment type="catalytic activity">
    <reaction evidence="1">
        <text>ATP + protein L-histidine = ADP + protein N-phospho-L-histidine.</text>
        <dbReference type="EC" id="2.7.13.3"/>
    </reaction>
</comment>
<dbReference type="PROSITE" id="PS01124">
    <property type="entry name" value="HTH_ARAC_FAMILY_2"/>
    <property type="match status" value="1"/>
</dbReference>
<dbReference type="Gene3D" id="3.30.565.10">
    <property type="entry name" value="Histidine kinase-like ATPase, C-terminal domain"/>
    <property type="match status" value="1"/>
</dbReference>
<gene>
    <name evidence="18" type="primary">yycG_2</name>
    <name evidence="18" type="ORF">ERS852494_01836</name>
</gene>
<organism evidence="18 19">
    <name type="scientific">Bacteroides caccae</name>
    <dbReference type="NCBI Taxonomy" id="47678"/>
    <lineage>
        <taxon>Bacteria</taxon>
        <taxon>Pseudomonadati</taxon>
        <taxon>Bacteroidota</taxon>
        <taxon>Bacteroidia</taxon>
        <taxon>Bacteroidales</taxon>
        <taxon>Bacteroidaceae</taxon>
        <taxon>Bacteroides</taxon>
    </lineage>
</organism>
<dbReference type="SMART" id="SM00342">
    <property type="entry name" value="HTH_ARAC"/>
    <property type="match status" value="1"/>
</dbReference>
<dbReference type="PRINTS" id="PR00344">
    <property type="entry name" value="BCTRLSENSOR"/>
</dbReference>
<dbReference type="InterPro" id="IPR001789">
    <property type="entry name" value="Sig_transdc_resp-reg_receiver"/>
</dbReference>
<feature type="domain" description="HTH araC/xylS-type" evidence="15">
    <location>
        <begin position="1215"/>
        <end position="1314"/>
    </location>
</feature>
<dbReference type="Gene3D" id="1.10.287.130">
    <property type="match status" value="1"/>
</dbReference>
<dbReference type="InterPro" id="IPR015943">
    <property type="entry name" value="WD40/YVTN_repeat-like_dom_sf"/>
</dbReference>
<keyword evidence="8" id="KW-0902">Two-component regulatory system</keyword>
<dbReference type="InterPro" id="IPR018060">
    <property type="entry name" value="HTH_AraC"/>
</dbReference>
<dbReference type="Pfam" id="PF00512">
    <property type="entry name" value="HisKA"/>
    <property type="match status" value="1"/>
</dbReference>
<evidence type="ECO:0000256" key="5">
    <source>
        <dbReference type="ARBA" id="ARBA00022741"/>
    </source>
</evidence>
<dbReference type="GO" id="GO:0000155">
    <property type="term" value="F:phosphorelay sensor kinase activity"/>
    <property type="evidence" value="ECO:0007669"/>
    <property type="project" value="InterPro"/>
</dbReference>
<evidence type="ECO:0000256" key="11">
    <source>
        <dbReference type="ARBA" id="ARBA00023163"/>
    </source>
</evidence>
<dbReference type="InterPro" id="IPR036097">
    <property type="entry name" value="HisK_dim/P_sf"/>
</dbReference>
<dbReference type="InterPro" id="IPR036890">
    <property type="entry name" value="HATPase_C_sf"/>
</dbReference>
<keyword evidence="5" id="KW-0547">Nucleotide-binding</keyword>
<evidence type="ECO:0000256" key="7">
    <source>
        <dbReference type="ARBA" id="ARBA00022840"/>
    </source>
</evidence>
<dbReference type="PROSITE" id="PS00041">
    <property type="entry name" value="HTH_ARAC_FAMILY_1"/>
    <property type="match status" value="1"/>
</dbReference>
<dbReference type="Gene3D" id="1.10.10.60">
    <property type="entry name" value="Homeodomain-like"/>
    <property type="match status" value="1"/>
</dbReference>
<dbReference type="SUPFAM" id="SSF55874">
    <property type="entry name" value="ATPase domain of HSP90 chaperone/DNA topoisomerase II/histidine kinase"/>
    <property type="match status" value="1"/>
</dbReference>
<dbReference type="InterPro" id="IPR009057">
    <property type="entry name" value="Homeodomain-like_sf"/>
</dbReference>
<dbReference type="Pfam" id="PF00072">
    <property type="entry name" value="Response_reg"/>
    <property type="match status" value="1"/>
</dbReference>
<dbReference type="InterPro" id="IPR013783">
    <property type="entry name" value="Ig-like_fold"/>
</dbReference>
<keyword evidence="9" id="KW-0805">Transcription regulation</keyword>
<keyword evidence="14" id="KW-0472">Membrane</keyword>
<protein>
    <recommendedName>
        <fullName evidence="2">histidine kinase</fullName>
        <ecNumber evidence="2">2.7.13.3</ecNumber>
    </recommendedName>
</protein>
<evidence type="ECO:0000256" key="14">
    <source>
        <dbReference type="SAM" id="Phobius"/>
    </source>
</evidence>
<dbReference type="SUPFAM" id="SSF50998">
    <property type="entry name" value="Quinoprotein alcohol dehydrogenase-like"/>
    <property type="match status" value="2"/>
</dbReference>
<evidence type="ECO:0000256" key="9">
    <source>
        <dbReference type="ARBA" id="ARBA00023015"/>
    </source>
</evidence>
<dbReference type="Gene3D" id="3.40.50.2300">
    <property type="match status" value="1"/>
</dbReference>
<dbReference type="EC" id="2.7.13.3" evidence="2"/>
<dbReference type="InterPro" id="IPR003661">
    <property type="entry name" value="HisK_dim/P_dom"/>
</dbReference>
<sequence length="1330" mass="151477">MKYIVYIFLLFPILVTAQTYKYIGIENGLSNRRIFNIQKDDQGYMWFLTNEGMDRYNGKDIKHYKLNKDDNSVASQIHLGWLYATPEAGLWVIGRKGRLFQYEKQYDRFTIGYKLPDISKTISYGYVDHNNNIWLCCNDSIVLYNIKNAHTFQFPNILHSNITAIEQIDDNHFFIATETGVRYAKLENGALQIIPTETLDYFHTQVSVLYFQQQQKKLYIGSFERGIFVYDMLSQEIIRPEADLSDVNITRIRPLNETELLVATEGMGVYKLDMNKCILERYISANYQSYNEMNGDNINDVFVDESKRIWLANYPTGITVIDYRYENYHWMKHSMGNKQSIVNDQVHAVIEDSDGDLWFGTSNGISLYNSGTGEWHSFLSSFNHQLKDKNHIFITLCEVSPGIIWAGGYTSGIYKINKADLSVEYFSPYLLSHINMRPDKYIRDMIKDSKGHIWSGGYYNLKCFDLATNSVRLYPGVSSITAIAEKDSHNMWIGTAMGLYLLNRDSGKYEYIKLEAGSTYINTLYQADNGLLYVGTNGAGVFIYDAQNKKFEHYIAKNSALVSNSIFTILPEVDGRIMMSTENGVTSFHTKEKIFHNWTKGEGLLPAYFNASSGVLRKNKNFVFGSTDGAIELPQNVKFPDYVYTKMIFSDLNISYQPVYPGEEDSPLEKSINDTDVLELKYNQNTFSFRVSTINYDSPGNALYAWKLDGFFEKWTEPGTANLIRYTNLPPGKYTLYVRAISREEHDIVFEERTMRIVVTHPFWSSWWAITCYVLLVILGFIFILRVMNLRKQKKISDEKTSFFINTAHDIRTPLTLIKAPLEELLDEEPLSANGITRANTALRNVGTLLRLTNNLINFERADVYSSELCVSEYELNTYMHEVYETFSSYAAIKHIDFTYESSFSYLNVWFDKEKMDSILKNILSNSLKYTPENGKVSVSVSESNDSWKVIIEDTGIGIPSSEQSKLFKLHFRASNAINSKVTGSGIGLMLVGKLVRLHGGKINVESIEHQGTTVRIVFPKSNKHFQNAGLIPPAKPLEQTPELTVPNISATPVNTVETTNSQRILIVEDNDELRSYLVSSLSSMYHVQACGNGREALIIAKEFWPDLILSDIMMPEMRGDELCVAIKNDIETSHIPVLLLTALGDENNILDGMSIGADAYIVKPFNVRILKASIANLLANRALLRSRYANLDIDSEPMIPSANGTTSLDWQFISAVKKSIEENMDNTGFSVDVLCELHHMSRTSFYCKLKALTGQSPTDLIRITRLKRATQLLKEGGHTIAEISDMTGFSESKYFREVFKKHYKMSPTKYAKEGSNSSPIITEDNLSDD</sequence>
<evidence type="ECO:0000256" key="3">
    <source>
        <dbReference type="ARBA" id="ARBA00022553"/>
    </source>
</evidence>